<gene>
    <name evidence="5" type="ORF">OS493_001991</name>
</gene>
<evidence type="ECO:0000256" key="1">
    <source>
        <dbReference type="ARBA" id="ARBA00022729"/>
    </source>
</evidence>
<proteinExistence type="predicted"/>
<dbReference type="EMBL" id="MU826826">
    <property type="protein sequence ID" value="KAJ7375246.1"/>
    <property type="molecule type" value="Genomic_DNA"/>
</dbReference>
<dbReference type="InterPro" id="IPR055355">
    <property type="entry name" value="ZP-C"/>
</dbReference>
<evidence type="ECO:0000313" key="5">
    <source>
        <dbReference type="EMBL" id="KAJ7375246.1"/>
    </source>
</evidence>
<feature type="signal peptide" evidence="3">
    <location>
        <begin position="1"/>
        <end position="16"/>
    </location>
</feature>
<keyword evidence="6" id="KW-1185">Reference proteome</keyword>
<dbReference type="Pfam" id="PF23344">
    <property type="entry name" value="ZP-N"/>
    <property type="match status" value="1"/>
</dbReference>
<protein>
    <recommendedName>
        <fullName evidence="4">ZP domain-containing protein</fullName>
    </recommendedName>
</protein>
<evidence type="ECO:0000256" key="2">
    <source>
        <dbReference type="ARBA" id="ARBA00023157"/>
    </source>
</evidence>
<dbReference type="PROSITE" id="PS51034">
    <property type="entry name" value="ZP_2"/>
    <property type="match status" value="1"/>
</dbReference>
<dbReference type="PANTHER" id="PTHR14002:SF43">
    <property type="entry name" value="DELTA-LIKE PROTEIN"/>
    <property type="match status" value="1"/>
</dbReference>
<keyword evidence="1 3" id="KW-0732">Signal</keyword>
<name>A0A9W9Z5B9_9CNID</name>
<dbReference type="InterPro" id="IPR042235">
    <property type="entry name" value="ZP-C_dom"/>
</dbReference>
<feature type="chain" id="PRO_5040751623" description="ZP domain-containing protein" evidence="3">
    <location>
        <begin position="17"/>
        <end position="284"/>
    </location>
</feature>
<sequence>MKSVFLLLSCLVLAAARKADLTYEDPTDAGQVIIDGQPVGGDGLNEMVEDELLDDLGSALPPPSPPPEPEVNVTCSKNEMSIRIPKQLLRGLDREHLRLTDLNCPATETPTHFILRTDLTECRTKSRHTKDFVIYMNKVEEIPLLPGQIITRVREVEIPFSCYYSNTGVVSAVGLEVKSKKIIFSKKGRGEFVLEMKIFPNNNFRDQYKKKDFPVQVTLREILFVEVSVDTEDGRLAILAEDCFATPDPNPDKSGLKYTFIKDGCRIDDTMRPIPTDDQRSQRF</sequence>
<dbReference type="SMART" id="SM00241">
    <property type="entry name" value="ZP"/>
    <property type="match status" value="1"/>
</dbReference>
<dbReference type="Gene3D" id="2.60.40.3210">
    <property type="entry name" value="Zona pellucida, ZP-N domain"/>
    <property type="match status" value="1"/>
</dbReference>
<reference evidence="5" key="1">
    <citation type="submission" date="2023-01" db="EMBL/GenBank/DDBJ databases">
        <title>Genome assembly of the deep-sea coral Lophelia pertusa.</title>
        <authorList>
            <person name="Herrera S."/>
            <person name="Cordes E."/>
        </authorList>
    </citation>
    <scope>NUCLEOTIDE SEQUENCE</scope>
    <source>
        <strain evidence="5">USNM1676648</strain>
        <tissue evidence="5">Polyp</tissue>
    </source>
</reference>
<dbReference type="InterPro" id="IPR055356">
    <property type="entry name" value="ZP-N"/>
</dbReference>
<evidence type="ECO:0000256" key="3">
    <source>
        <dbReference type="SAM" id="SignalP"/>
    </source>
</evidence>
<evidence type="ECO:0000313" key="6">
    <source>
        <dbReference type="Proteomes" id="UP001163046"/>
    </source>
</evidence>
<dbReference type="Proteomes" id="UP001163046">
    <property type="component" value="Unassembled WGS sequence"/>
</dbReference>
<accession>A0A9W9Z5B9</accession>
<dbReference type="Gene3D" id="2.60.40.4100">
    <property type="entry name" value="Zona pellucida, ZP-C domain"/>
    <property type="match status" value="1"/>
</dbReference>
<dbReference type="InterPro" id="IPR001507">
    <property type="entry name" value="ZP_dom"/>
</dbReference>
<dbReference type="OrthoDB" id="5959240at2759"/>
<feature type="domain" description="ZP" evidence="4">
    <location>
        <begin position="74"/>
        <end position="284"/>
    </location>
</feature>
<keyword evidence="2" id="KW-1015">Disulfide bond</keyword>
<dbReference type="PANTHER" id="PTHR14002">
    <property type="entry name" value="ENDOGLIN/TGF-BETA RECEPTOR TYPE III"/>
    <property type="match status" value="1"/>
</dbReference>
<evidence type="ECO:0000259" key="4">
    <source>
        <dbReference type="PROSITE" id="PS51034"/>
    </source>
</evidence>
<comment type="caution">
    <text evidence="5">The sequence shown here is derived from an EMBL/GenBank/DDBJ whole genome shotgun (WGS) entry which is preliminary data.</text>
</comment>
<organism evidence="5 6">
    <name type="scientific">Desmophyllum pertusum</name>
    <dbReference type="NCBI Taxonomy" id="174260"/>
    <lineage>
        <taxon>Eukaryota</taxon>
        <taxon>Metazoa</taxon>
        <taxon>Cnidaria</taxon>
        <taxon>Anthozoa</taxon>
        <taxon>Hexacorallia</taxon>
        <taxon>Scleractinia</taxon>
        <taxon>Caryophylliina</taxon>
        <taxon>Caryophylliidae</taxon>
        <taxon>Desmophyllum</taxon>
    </lineage>
</organism>
<dbReference type="Pfam" id="PF00100">
    <property type="entry name" value="Zona_pellucida"/>
    <property type="match status" value="1"/>
</dbReference>
<dbReference type="AlphaFoldDB" id="A0A9W9Z5B9"/>